<dbReference type="EMBL" id="LCKO01000018">
    <property type="protein sequence ID" value="KKT98897.1"/>
    <property type="molecule type" value="Genomic_DNA"/>
</dbReference>
<feature type="transmembrane region" description="Helical" evidence="1">
    <location>
        <begin position="324"/>
        <end position="342"/>
    </location>
</feature>
<dbReference type="Proteomes" id="UP000034078">
    <property type="component" value="Unassembled WGS sequence"/>
</dbReference>
<protein>
    <submittedName>
        <fullName evidence="2">Uncharacterized protein</fullName>
    </submittedName>
</protein>
<organism evidence="2 3">
    <name type="scientific">Candidatus Collierbacteria bacterium GW2011_GWB2_45_17</name>
    <dbReference type="NCBI Taxonomy" id="1618388"/>
    <lineage>
        <taxon>Bacteria</taxon>
        <taxon>Candidatus Collieribacteriota</taxon>
    </lineage>
</organism>
<name>A0A837IH68_9BACT</name>
<gene>
    <name evidence="2" type="ORF">UX01_C0018G0012</name>
</gene>
<sequence>MAEKKEVNVYFGGWYQRTTLHLTEIANFFADGRSDLPLAKEKLIKLQEGLELKEVSREAGYLEYVRAVSREGIRIHYYEDGLYVLKLASNNIDEAKEKLENYYNERFAPAIAYIFSLGAPTPKELANIKTVHPIAVGVVDKDPEGFEVEAKYGEVYSSITSPELTVKKTPGFIFLVAEPKYKNFTEGLVEMQIFFREFKDQLQKYLDIHRKLWEEISDIKERKQIKGKEVEKVRLQLDAYLKTINLISSRINQMGTYVHTRADIAKEMKLTEHLSSIFQYKFDVLTNTHSYIKEIWTMTNNYLSAAIGVIAEIKGQATNKSIQSLQLITTYGVVGGIIGYLSRDSLPKVTNSGMIYFGVLMLVTFVVNLLVRAAYSGIRYKLKFTERVKDI</sequence>
<proteinExistence type="predicted"/>
<accession>A0A837IH68</accession>
<reference evidence="2 3" key="1">
    <citation type="journal article" date="2015" name="Nature">
        <title>rRNA introns, odd ribosomes, and small enigmatic genomes across a large radiation of phyla.</title>
        <authorList>
            <person name="Brown C.T."/>
            <person name="Hug L.A."/>
            <person name="Thomas B.C."/>
            <person name="Sharon I."/>
            <person name="Castelle C.J."/>
            <person name="Singh A."/>
            <person name="Wilkins M.J."/>
            <person name="Williams K.H."/>
            <person name="Banfield J.F."/>
        </authorList>
    </citation>
    <scope>NUCLEOTIDE SEQUENCE [LARGE SCALE GENOMIC DNA]</scope>
</reference>
<evidence type="ECO:0000256" key="1">
    <source>
        <dbReference type="SAM" id="Phobius"/>
    </source>
</evidence>
<dbReference type="AlphaFoldDB" id="A0A837IH68"/>
<keyword evidence="1" id="KW-1133">Transmembrane helix</keyword>
<evidence type="ECO:0000313" key="2">
    <source>
        <dbReference type="EMBL" id="KKT98897.1"/>
    </source>
</evidence>
<keyword evidence="1" id="KW-0812">Transmembrane</keyword>
<feature type="transmembrane region" description="Helical" evidence="1">
    <location>
        <begin position="354"/>
        <end position="375"/>
    </location>
</feature>
<comment type="caution">
    <text evidence="2">The sequence shown here is derived from an EMBL/GenBank/DDBJ whole genome shotgun (WGS) entry which is preliminary data.</text>
</comment>
<evidence type="ECO:0000313" key="3">
    <source>
        <dbReference type="Proteomes" id="UP000034078"/>
    </source>
</evidence>
<keyword evidence="1" id="KW-0472">Membrane</keyword>